<feature type="coiled-coil region" evidence="2">
    <location>
        <begin position="9"/>
        <end position="36"/>
    </location>
</feature>
<evidence type="ECO:0000313" key="5">
    <source>
        <dbReference type="Proteomes" id="UP000616779"/>
    </source>
</evidence>
<reference evidence="4 5" key="1">
    <citation type="submission" date="2019-10" db="EMBL/GenBank/DDBJ databases">
        <title>Description of Paenibacillus terrestris sp. nov.</title>
        <authorList>
            <person name="Carlier A."/>
            <person name="Qi S."/>
        </authorList>
    </citation>
    <scope>NUCLEOTIDE SEQUENCE [LARGE SCALE GENOMIC DNA]</scope>
    <source>
        <strain evidence="4 5">LMG 31458</strain>
    </source>
</reference>
<feature type="domain" description="RelA/SpoT" evidence="3">
    <location>
        <begin position="50"/>
        <end position="186"/>
    </location>
</feature>
<keyword evidence="5" id="KW-1185">Reference proteome</keyword>
<proteinExistence type="predicted"/>
<dbReference type="PANTHER" id="PTHR41773">
    <property type="entry name" value="GTP PYROPHOSPHATASE-RELATED"/>
    <property type="match status" value="1"/>
</dbReference>
<dbReference type="RefSeq" id="WP_171645372.1">
    <property type="nucleotide sequence ID" value="NZ_WHOA01000147.1"/>
</dbReference>
<dbReference type="EMBL" id="WHOA01000147">
    <property type="protein sequence ID" value="NOU73974.1"/>
    <property type="molecule type" value="Genomic_DNA"/>
</dbReference>
<comment type="pathway">
    <text evidence="1">Purine metabolism; ppGpp biosynthesis; ppGpp from GTP: step 1/2.</text>
</comment>
<accession>A0ABX1Y0F7</accession>
<evidence type="ECO:0000313" key="4">
    <source>
        <dbReference type="EMBL" id="NOU73974.1"/>
    </source>
</evidence>
<keyword evidence="2" id="KW-0175">Coiled coil</keyword>
<dbReference type="PANTHER" id="PTHR41773:SF1">
    <property type="entry name" value="RELA_SPOT DOMAIN-CONTAINING PROTEIN"/>
    <property type="match status" value="1"/>
</dbReference>
<dbReference type="Pfam" id="PF04607">
    <property type="entry name" value="RelA_SpoT"/>
    <property type="match status" value="1"/>
</dbReference>
<evidence type="ECO:0000256" key="1">
    <source>
        <dbReference type="ARBA" id="ARBA00004976"/>
    </source>
</evidence>
<dbReference type="SUPFAM" id="SSF81301">
    <property type="entry name" value="Nucleotidyltransferase"/>
    <property type="match status" value="1"/>
</dbReference>
<name>A0ABX1Y0F7_9BACL</name>
<organism evidence="4 5">
    <name type="scientific">Paenibacillus phytorum</name>
    <dbReference type="NCBI Taxonomy" id="2654977"/>
    <lineage>
        <taxon>Bacteria</taxon>
        <taxon>Bacillati</taxon>
        <taxon>Bacillota</taxon>
        <taxon>Bacilli</taxon>
        <taxon>Bacillales</taxon>
        <taxon>Paenibacillaceae</taxon>
        <taxon>Paenibacillus</taxon>
    </lineage>
</organism>
<comment type="caution">
    <text evidence="4">The sequence shown here is derived from an EMBL/GenBank/DDBJ whole genome shotgun (WGS) entry which is preliminary data.</text>
</comment>
<dbReference type="SMART" id="SM00954">
    <property type="entry name" value="RelA_SpoT"/>
    <property type="match status" value="1"/>
</dbReference>
<gene>
    <name evidence="4" type="ORF">GC098_21665</name>
</gene>
<dbReference type="Gene3D" id="3.30.460.10">
    <property type="entry name" value="Beta Polymerase, domain 2"/>
    <property type="match status" value="1"/>
</dbReference>
<dbReference type="InterPro" id="IPR007685">
    <property type="entry name" value="RelA_SpoT"/>
</dbReference>
<dbReference type="Proteomes" id="UP000616779">
    <property type="component" value="Unassembled WGS sequence"/>
</dbReference>
<evidence type="ECO:0000259" key="3">
    <source>
        <dbReference type="SMART" id="SM00954"/>
    </source>
</evidence>
<protein>
    <recommendedName>
        <fullName evidence="3">RelA/SpoT domain-containing protein</fullName>
    </recommendedName>
</protein>
<sequence>MELKLFNFIENVTEYLEDSRNELNAASRDIRLYFEKVLEDYNEGSLNVNSRVKSTSSLKEKILRNGYYKKYTSPQQLISNLSDLIGIRIECRFIEDEKEICELLKKHFHEQDEDGYFYNSTNKNIKLKLAGEQPQRQKNGFEVFRIDGCCQYEGKKINFELQIKSLVDIFWGEIEHKVIYKNNNYTLGDEFIKNIMTSIKKNLLMIDSQLQAVDNQINKLNSINPANRKRQIQKLLSKIIYDIYSLKMENNIGLIVDFKESSDTIMKYIFRSNNAEELGDYSGTLVKTLNRLNDVSRNHVSFTSEITFEKDIYFQDEFSNMISSTILKSINCDFNWNLFFRVLFEIELGNNAEDFENFVGFFKNLLEENINFVKLRSKFNSEEAGYIANLLMKEVAYCFTQIDSITLIYDRSIEVIKHVVNNTIDLIIRNIDSYQQWEKEHEVYLEMTGSKLLSKLT</sequence>
<evidence type="ECO:0000256" key="2">
    <source>
        <dbReference type="SAM" id="Coils"/>
    </source>
</evidence>
<dbReference type="InterPro" id="IPR043519">
    <property type="entry name" value="NT_sf"/>
</dbReference>